<dbReference type="PROSITE" id="PS51257">
    <property type="entry name" value="PROKAR_LIPOPROTEIN"/>
    <property type="match status" value="1"/>
</dbReference>
<comment type="caution">
    <text evidence="1">The sequence shown here is derived from an EMBL/GenBank/DDBJ whole genome shotgun (WGS) entry which is preliminary data.</text>
</comment>
<dbReference type="AlphaFoldDB" id="A0A1F7U763"/>
<gene>
    <name evidence="1" type="ORF">A3C96_04195</name>
</gene>
<accession>A0A1F7U763</accession>
<protein>
    <recommendedName>
        <fullName evidence="3">Peptidase M10 metallopeptidase domain-containing protein</fullName>
    </recommendedName>
</protein>
<dbReference type="EMBL" id="MGEA01000035">
    <property type="protein sequence ID" value="OGL74093.1"/>
    <property type="molecule type" value="Genomic_DNA"/>
</dbReference>
<name>A0A1F7U763_9BACT</name>
<sequence length="205" mass="22948">MKQVFLSSLAIFLLSCGRTLPIEIFVEDSWQDDEAAAISKAIEGWNQVGALMNDPGPVFIEAGRAPDRYSREKTGDGRSVVYRLTGHPSFRLSKPLESAEGWQEGDDVAIALYMFPSEFPGSDGERHPSAVDQRTLYLRHLTALSLHEFGHLLGFGHVDSEYSVMCSDPSCYKLGPKPKDPLDWPEPKKVTEYDIGRFCRTYGCR</sequence>
<dbReference type="Proteomes" id="UP000177088">
    <property type="component" value="Unassembled WGS sequence"/>
</dbReference>
<evidence type="ECO:0000313" key="1">
    <source>
        <dbReference type="EMBL" id="OGL74093.1"/>
    </source>
</evidence>
<proteinExistence type="predicted"/>
<evidence type="ECO:0008006" key="3">
    <source>
        <dbReference type="Google" id="ProtNLM"/>
    </source>
</evidence>
<dbReference type="InterPro" id="IPR024079">
    <property type="entry name" value="MetalloPept_cat_dom_sf"/>
</dbReference>
<dbReference type="SUPFAM" id="SSF55486">
    <property type="entry name" value="Metalloproteases ('zincins'), catalytic domain"/>
    <property type="match status" value="1"/>
</dbReference>
<dbReference type="Gene3D" id="3.40.390.10">
    <property type="entry name" value="Collagenase (Catalytic Domain)"/>
    <property type="match status" value="1"/>
</dbReference>
<reference evidence="1 2" key="1">
    <citation type="journal article" date="2016" name="Nat. Commun.">
        <title>Thousands of microbial genomes shed light on interconnected biogeochemical processes in an aquifer system.</title>
        <authorList>
            <person name="Anantharaman K."/>
            <person name="Brown C.T."/>
            <person name="Hug L.A."/>
            <person name="Sharon I."/>
            <person name="Castelle C.J."/>
            <person name="Probst A.J."/>
            <person name="Thomas B.C."/>
            <person name="Singh A."/>
            <person name="Wilkins M.J."/>
            <person name="Karaoz U."/>
            <person name="Brodie E.L."/>
            <person name="Williams K.H."/>
            <person name="Hubbard S.S."/>
            <person name="Banfield J.F."/>
        </authorList>
    </citation>
    <scope>NUCLEOTIDE SEQUENCE [LARGE SCALE GENOMIC DNA]</scope>
</reference>
<evidence type="ECO:0000313" key="2">
    <source>
        <dbReference type="Proteomes" id="UP000177088"/>
    </source>
</evidence>
<organism evidence="1 2">
    <name type="scientific">Candidatus Uhrbacteria bacterium RIFCSPHIGHO2_02_FULL_60_10</name>
    <dbReference type="NCBI Taxonomy" id="1802392"/>
    <lineage>
        <taxon>Bacteria</taxon>
        <taxon>Candidatus Uhriibacteriota</taxon>
    </lineage>
</organism>
<dbReference type="GO" id="GO:0008237">
    <property type="term" value="F:metallopeptidase activity"/>
    <property type="evidence" value="ECO:0007669"/>
    <property type="project" value="InterPro"/>
</dbReference>